<dbReference type="HOGENOM" id="CLU_3078938_0_0_6"/>
<organism evidence="1 2">
    <name type="scientific">Cronobacter sakazakii (strain ATCC BAA-894)</name>
    <name type="common">Enterobacter sakazakii</name>
    <dbReference type="NCBI Taxonomy" id="290339"/>
    <lineage>
        <taxon>Bacteria</taxon>
        <taxon>Pseudomonadati</taxon>
        <taxon>Pseudomonadota</taxon>
        <taxon>Gammaproteobacteria</taxon>
        <taxon>Enterobacterales</taxon>
        <taxon>Enterobacteriaceae</taxon>
        <taxon>Cronobacter</taxon>
    </lineage>
</organism>
<evidence type="ECO:0000313" key="1">
    <source>
        <dbReference type="EMBL" id="ABU77058.1"/>
    </source>
</evidence>
<dbReference type="EMBL" id="CP000783">
    <property type="protein sequence ID" value="ABU77058.1"/>
    <property type="molecule type" value="Genomic_DNA"/>
</dbReference>
<proteinExistence type="predicted"/>
<dbReference type="AlphaFoldDB" id="A7MPU6"/>
<protein>
    <submittedName>
        <fullName evidence="1">Uncharacterized protein</fullName>
    </submittedName>
</protein>
<accession>A7MPU6</accession>
<evidence type="ECO:0000313" key="2">
    <source>
        <dbReference type="Proteomes" id="UP000000260"/>
    </source>
</evidence>
<dbReference type="Proteomes" id="UP000000260">
    <property type="component" value="Chromosome"/>
</dbReference>
<gene>
    <name evidence="1" type="ordered locus">ESA_01804</name>
</gene>
<dbReference type="KEGG" id="esa:ESA_01804"/>
<sequence>MQQNAGVQAAFLIPYRTQLERIRGAVQLRRDDQGERWVRSEQLKTDREPLAL</sequence>
<keyword evidence="2" id="KW-1185">Reference proteome</keyword>
<reference evidence="1 2" key="1">
    <citation type="journal article" date="2010" name="PLoS ONE">
        <title>Genome sequence of Cronobacter sakazakii BAA-894 and comparative genomic hybridization analysis with other Cronobacter species.</title>
        <authorList>
            <person name="Kucerova E."/>
            <person name="Clifton S.W."/>
            <person name="Xia X.Q."/>
            <person name="Long F."/>
            <person name="Porwollik S."/>
            <person name="Fulton L."/>
            <person name="Fronick C."/>
            <person name="Minx P."/>
            <person name="Kyung K."/>
            <person name="Warren W."/>
            <person name="Fulton R."/>
            <person name="Feng D."/>
            <person name="Wollam A."/>
            <person name="Shah N."/>
            <person name="Bhonagiri V."/>
            <person name="Nash W.E."/>
            <person name="Hallsworth-Pepin K."/>
            <person name="Wilson R.K."/>
            <person name="McClelland M."/>
            <person name="Forsythe S.J."/>
        </authorList>
    </citation>
    <scope>NUCLEOTIDE SEQUENCE [LARGE SCALE GENOMIC DNA]</scope>
    <source>
        <strain evidence="1 2">ATCC BAA-894</strain>
    </source>
</reference>
<name>A7MPU6_CROS8</name>